<evidence type="ECO:0000313" key="3">
    <source>
        <dbReference type="Proteomes" id="UP000708148"/>
    </source>
</evidence>
<dbReference type="AlphaFoldDB" id="A0A8S1IZT9"/>
<dbReference type="GO" id="GO:0019005">
    <property type="term" value="C:SCF ubiquitin ligase complex"/>
    <property type="evidence" value="ECO:0007669"/>
    <property type="project" value="TreeGrafter"/>
</dbReference>
<reference evidence="2" key="1">
    <citation type="submission" date="2020-12" db="EMBL/GenBank/DDBJ databases">
        <authorList>
            <person name="Iha C."/>
        </authorList>
    </citation>
    <scope>NUCLEOTIDE SEQUENCE</scope>
</reference>
<organism evidence="2 3">
    <name type="scientific">Ostreobium quekettii</name>
    <dbReference type="NCBI Taxonomy" id="121088"/>
    <lineage>
        <taxon>Eukaryota</taxon>
        <taxon>Viridiplantae</taxon>
        <taxon>Chlorophyta</taxon>
        <taxon>core chlorophytes</taxon>
        <taxon>Ulvophyceae</taxon>
        <taxon>TCBD clade</taxon>
        <taxon>Bryopsidales</taxon>
        <taxon>Ostreobineae</taxon>
        <taxon>Ostreobiaceae</taxon>
        <taxon>Ostreobium</taxon>
    </lineage>
</organism>
<dbReference type="GO" id="GO:0031146">
    <property type="term" value="P:SCF-dependent proteasomal ubiquitin-dependent protein catabolic process"/>
    <property type="evidence" value="ECO:0007669"/>
    <property type="project" value="TreeGrafter"/>
</dbReference>
<dbReference type="SMART" id="SM00367">
    <property type="entry name" value="LRR_CC"/>
    <property type="match status" value="7"/>
</dbReference>
<dbReference type="InterPro" id="IPR001611">
    <property type="entry name" value="Leu-rich_rpt"/>
</dbReference>
<proteinExistence type="predicted"/>
<evidence type="ECO:0000313" key="2">
    <source>
        <dbReference type="EMBL" id="CAD7700348.1"/>
    </source>
</evidence>
<dbReference type="Gene3D" id="3.80.10.10">
    <property type="entry name" value="Ribonuclease Inhibitor"/>
    <property type="match status" value="4"/>
</dbReference>
<keyword evidence="3" id="KW-1185">Reference proteome</keyword>
<dbReference type="OrthoDB" id="120976at2759"/>
<sequence length="531" mass="59588">MISRHLEEGSSKSTSQGWSHLFPHVLDGVRRAMAEHEAIVFLQCGRLVNRHWCQWATQATKVLAVTIDEYFDEEKLPKLREYFPGRDFRRRTEGLVNCFSALESLTLTDMKAADLQPLQRLPRLRHLKLIDDVECQWGQWGVAEFRLMHVAAMTGLVSLEFLLCDITDQGVGQLVSLVCLEKLGLQRCYRITDASLSTIALLPALTDVNLKDCSHISDVGIVRLAKLTGLAKLMLGNTDGFEDRFSNEGARVLGTMTNLVALDVGCSYHMSDSGVEHLKSLTKLTHLSLPANTSDTTLRSLRSLTGISHLRFHGGEEVTNRGLSWLTQLCKLSRLELAPSNEGLKLIAEVTRLVSLNLSVWTRIDRDITIDGIQRLTTLTNLTTLRFSLEWMTDKGVMVFSALTGLKNLNLNGCERITMVGLRWISRLTRLTDLSLCACGEVAKSFDGQFLGNLQCLTKLALAHNDELTEEGLRTLTRLTNLAALDLRYCTNITRRGLWHLAPLRFLTCVEFEGCPALRSLARPYFLCKWV</sequence>
<dbReference type="PANTHER" id="PTHR13318">
    <property type="entry name" value="PARTNER OF PAIRED, ISOFORM B-RELATED"/>
    <property type="match status" value="1"/>
</dbReference>
<comment type="caution">
    <text evidence="2">The sequence shown here is derived from an EMBL/GenBank/DDBJ whole genome shotgun (WGS) entry which is preliminary data.</text>
</comment>
<gene>
    <name evidence="2" type="ORF">OSTQU699_LOCUS5707</name>
</gene>
<dbReference type="Proteomes" id="UP000708148">
    <property type="component" value="Unassembled WGS sequence"/>
</dbReference>
<protein>
    <submittedName>
        <fullName evidence="2">Uncharacterized protein</fullName>
    </submittedName>
</protein>
<accession>A0A8S1IZT9</accession>
<dbReference type="InterPro" id="IPR006553">
    <property type="entry name" value="Leu-rich_rpt_Cys-con_subtyp"/>
</dbReference>
<dbReference type="PANTHER" id="PTHR13318:SF162">
    <property type="entry name" value="LEUCINE-RICH REPEAT FAMILY PROTEIN"/>
    <property type="match status" value="1"/>
</dbReference>
<dbReference type="EMBL" id="CAJHUC010001231">
    <property type="protein sequence ID" value="CAD7700348.1"/>
    <property type="molecule type" value="Genomic_DNA"/>
</dbReference>
<dbReference type="GO" id="GO:0005930">
    <property type="term" value="C:axoneme"/>
    <property type="evidence" value="ECO:0007669"/>
    <property type="project" value="UniProtKB-SubCell"/>
</dbReference>
<name>A0A8S1IZT9_9CHLO</name>
<dbReference type="Pfam" id="PF13516">
    <property type="entry name" value="LRR_6"/>
    <property type="match status" value="1"/>
</dbReference>
<dbReference type="InterPro" id="IPR032675">
    <property type="entry name" value="LRR_dom_sf"/>
</dbReference>
<dbReference type="SUPFAM" id="SSF52058">
    <property type="entry name" value="L domain-like"/>
    <property type="match status" value="1"/>
</dbReference>
<comment type="subcellular location">
    <subcellularLocation>
        <location evidence="1">Cytoplasm</location>
        <location evidence="1">Cytoskeleton</location>
        <location evidence="1">Cilium axoneme</location>
    </subcellularLocation>
</comment>
<evidence type="ECO:0000256" key="1">
    <source>
        <dbReference type="ARBA" id="ARBA00004430"/>
    </source>
</evidence>